<dbReference type="Proteomes" id="UP000067448">
    <property type="component" value="Unassembled WGS sequence"/>
</dbReference>
<evidence type="ECO:0000313" key="2">
    <source>
        <dbReference type="Proteomes" id="UP000067448"/>
    </source>
</evidence>
<dbReference type="EMBL" id="BCMM01000016">
    <property type="protein sequence ID" value="GAQ63218.1"/>
    <property type="molecule type" value="Genomic_DNA"/>
</dbReference>
<dbReference type="AlphaFoldDB" id="A0A117EDY7"/>
<comment type="caution">
    <text evidence="1">The sequence shown here is derived from an EMBL/GenBank/DDBJ whole genome shotgun (WGS) entry which is preliminary data.</text>
</comment>
<evidence type="ECO:0000313" key="1">
    <source>
        <dbReference type="EMBL" id="GAQ63218.1"/>
    </source>
</evidence>
<organism evidence="1 2">
    <name type="scientific">Streptomyces scabiei</name>
    <dbReference type="NCBI Taxonomy" id="1930"/>
    <lineage>
        <taxon>Bacteria</taxon>
        <taxon>Bacillati</taxon>
        <taxon>Actinomycetota</taxon>
        <taxon>Actinomycetes</taxon>
        <taxon>Kitasatosporales</taxon>
        <taxon>Streptomycetaceae</taxon>
        <taxon>Streptomyces</taxon>
    </lineage>
</organism>
<protein>
    <submittedName>
        <fullName evidence="1">Uncharacterized protein</fullName>
    </submittedName>
</protein>
<dbReference type="OrthoDB" id="4237994at2"/>
<name>A0A117EDY7_STRSC</name>
<reference evidence="2" key="3">
    <citation type="submission" date="2016-02" db="EMBL/GenBank/DDBJ databases">
        <title>Draft genome of pathogenic Streptomyces sp. in Japan.</title>
        <authorList>
            <person name="Tomihama T."/>
            <person name="Ikenaga M."/>
            <person name="Sakai M."/>
            <person name="Okubo T."/>
            <person name="Ikeda S."/>
        </authorList>
    </citation>
    <scope>NUCLEOTIDE SEQUENCE [LARGE SCALE GENOMIC DNA]</scope>
    <source>
        <strain evidence="2">S58</strain>
    </source>
</reference>
<proteinExistence type="predicted"/>
<reference evidence="1 2" key="2">
    <citation type="journal article" date="2016" name="Genome Announc.">
        <title>Draft Genome Sequences of Streptomyces scabiei S58, Streptomyces turgidiscabies T45, and Streptomyces acidiscabies a10, the Pathogens of Potato Common Scab, Isolated in Japan.</title>
        <authorList>
            <person name="Tomihama T."/>
            <person name="Nishi Y."/>
            <person name="Sakai M."/>
            <person name="Ikenaga M."/>
            <person name="Okubo T."/>
            <person name="Ikeda S."/>
        </authorList>
    </citation>
    <scope>NUCLEOTIDE SEQUENCE [LARGE SCALE GENOMIC DNA]</scope>
    <source>
        <strain evidence="1 2">S58</strain>
    </source>
</reference>
<accession>A0A117EDY7</accession>
<reference evidence="2" key="1">
    <citation type="submission" date="2015-11" db="EMBL/GenBank/DDBJ databases">
        <authorList>
            <consortium name="Cross-ministerial Strategic Innovation Promotion Program (SIP) consortium"/>
            <person name="Tomihama T."/>
            <person name="Ikenaga M."/>
            <person name="Sakai M."/>
            <person name="Okubo T."/>
            <person name="Ikeda S."/>
        </authorList>
    </citation>
    <scope>NUCLEOTIDE SEQUENCE [LARGE SCALE GENOMIC DNA]</scope>
    <source>
        <strain evidence="2">S58</strain>
    </source>
</reference>
<dbReference type="RefSeq" id="WP_059080868.1">
    <property type="nucleotide sequence ID" value="NZ_BCMM01000016.1"/>
</dbReference>
<sequence>METSYKHCPPCGGGKPLPFHKADKEVRAYLTSLGRNPAGWWRCANHGEKGRCLFVQPYGNQSEGLNLPEHFR</sequence>
<gene>
    <name evidence="1" type="ORF">SsS58_03595</name>
</gene>